<reference evidence="1" key="1">
    <citation type="journal article" date="2020" name="Stud. Mycol.">
        <title>101 Dothideomycetes genomes: a test case for predicting lifestyles and emergence of pathogens.</title>
        <authorList>
            <person name="Haridas S."/>
            <person name="Albert R."/>
            <person name="Binder M."/>
            <person name="Bloem J."/>
            <person name="Labutti K."/>
            <person name="Salamov A."/>
            <person name="Andreopoulos B."/>
            <person name="Baker S."/>
            <person name="Barry K."/>
            <person name="Bills G."/>
            <person name="Bluhm B."/>
            <person name="Cannon C."/>
            <person name="Castanera R."/>
            <person name="Culley D."/>
            <person name="Daum C."/>
            <person name="Ezra D."/>
            <person name="Gonzalez J."/>
            <person name="Henrissat B."/>
            <person name="Kuo A."/>
            <person name="Liang C."/>
            <person name="Lipzen A."/>
            <person name="Lutzoni F."/>
            <person name="Magnuson J."/>
            <person name="Mondo S."/>
            <person name="Nolan M."/>
            <person name="Ohm R."/>
            <person name="Pangilinan J."/>
            <person name="Park H.-J."/>
            <person name="Ramirez L."/>
            <person name="Alfaro M."/>
            <person name="Sun H."/>
            <person name="Tritt A."/>
            <person name="Yoshinaga Y."/>
            <person name="Zwiers L.-H."/>
            <person name="Turgeon B."/>
            <person name="Goodwin S."/>
            <person name="Spatafora J."/>
            <person name="Crous P."/>
            <person name="Grigoriev I."/>
        </authorList>
    </citation>
    <scope>NUCLEOTIDE SEQUENCE</scope>
    <source>
        <strain evidence="1">ATCC 200398</strain>
    </source>
</reference>
<accession>A0ACB6QQ83</accession>
<comment type="caution">
    <text evidence="1">The sequence shown here is derived from an EMBL/GenBank/DDBJ whole genome shotgun (WGS) entry which is preliminary data.</text>
</comment>
<dbReference type="EMBL" id="MU003514">
    <property type="protein sequence ID" value="KAF2468728.1"/>
    <property type="molecule type" value="Genomic_DNA"/>
</dbReference>
<proteinExistence type="predicted"/>
<evidence type="ECO:0000313" key="2">
    <source>
        <dbReference type="Proteomes" id="UP000799755"/>
    </source>
</evidence>
<gene>
    <name evidence="1" type="ORF">BDR25DRAFT_315716</name>
</gene>
<name>A0ACB6QQ83_9PLEO</name>
<protein>
    <submittedName>
        <fullName evidence="1">Uncharacterized protein</fullName>
    </submittedName>
</protein>
<organism evidence="1 2">
    <name type="scientific">Lindgomyces ingoldianus</name>
    <dbReference type="NCBI Taxonomy" id="673940"/>
    <lineage>
        <taxon>Eukaryota</taxon>
        <taxon>Fungi</taxon>
        <taxon>Dikarya</taxon>
        <taxon>Ascomycota</taxon>
        <taxon>Pezizomycotina</taxon>
        <taxon>Dothideomycetes</taxon>
        <taxon>Pleosporomycetidae</taxon>
        <taxon>Pleosporales</taxon>
        <taxon>Lindgomycetaceae</taxon>
        <taxon>Lindgomyces</taxon>
    </lineage>
</organism>
<sequence length="370" mass="39509">MGWQRTSVTLGFLCISPLAGAFCLGGTFPPFISRGGTCSNDPNDAQNLVLFAVPPPACDNRGTWSMRLTTTNTDGVAGVATARETYTVAVSGVSTTLTFHYDFPVSALKDGAVATFGVDATSGSNGYSAFPSWRQTFISSVFYSTETITIPSVALEMTTTTSTLTVEETSTITPTAFVTSFKGTKTVYMPRATTTKSITITPLPQTVYTQIIIKSTKTVTCIPSKQNSHYRSPRNVLSPRQAPGGDAFYEPPNCGAVTPTTLPTVLLVTSTSTSTATEESLTSTTTTRTITGSVFVSIVSAKATTTITPTRTITKFTCAKRATKTVTKTIKVEQTVYPKGRKTPRCGGWTPWENRPWMKADGCEETKGGK</sequence>
<evidence type="ECO:0000313" key="1">
    <source>
        <dbReference type="EMBL" id="KAF2468728.1"/>
    </source>
</evidence>
<keyword evidence="2" id="KW-1185">Reference proteome</keyword>
<dbReference type="Proteomes" id="UP000799755">
    <property type="component" value="Unassembled WGS sequence"/>
</dbReference>